<feature type="compositionally biased region" description="Low complexity" evidence="1">
    <location>
        <begin position="137"/>
        <end position="147"/>
    </location>
</feature>
<name>A0ABD3HL82_9MARC</name>
<dbReference type="Proteomes" id="UP001633002">
    <property type="component" value="Unassembled WGS sequence"/>
</dbReference>
<gene>
    <name evidence="2" type="ORF">R1sor_004517</name>
</gene>
<feature type="region of interest" description="Disordered" evidence="1">
    <location>
        <begin position="1"/>
        <end position="90"/>
    </location>
</feature>
<feature type="region of interest" description="Disordered" evidence="1">
    <location>
        <begin position="125"/>
        <end position="147"/>
    </location>
</feature>
<dbReference type="EMBL" id="JBJQOH010000003">
    <property type="protein sequence ID" value="KAL3690866.1"/>
    <property type="molecule type" value="Genomic_DNA"/>
</dbReference>
<protein>
    <submittedName>
        <fullName evidence="2">Uncharacterized protein</fullName>
    </submittedName>
</protein>
<feature type="compositionally biased region" description="Basic and acidic residues" evidence="1">
    <location>
        <begin position="7"/>
        <end position="26"/>
    </location>
</feature>
<dbReference type="AlphaFoldDB" id="A0ABD3HL82"/>
<feature type="compositionally biased region" description="Acidic residues" evidence="1">
    <location>
        <begin position="27"/>
        <end position="39"/>
    </location>
</feature>
<sequence>MELLIAEARKRKDEDHKPDDRQKAVDTEDDRQDPSEETEGDKAANDGEEDQDPFEVAARNEPAVQAIDDHNPNLLQPRAAGSPDEGFDDAELPDVVDLDDIIEPGMDAEVLMFDLLAAGYGVRRRPAPRPEEERNEQQQLQNVQPENNDQMLEYIPLSWTILFGGARVPEIIVSCRLHETIVGGLDDEYIQSWIRNWVV</sequence>
<comment type="caution">
    <text evidence="2">The sequence shown here is derived from an EMBL/GenBank/DDBJ whole genome shotgun (WGS) entry which is preliminary data.</text>
</comment>
<keyword evidence="3" id="KW-1185">Reference proteome</keyword>
<organism evidence="2 3">
    <name type="scientific">Riccia sorocarpa</name>
    <dbReference type="NCBI Taxonomy" id="122646"/>
    <lineage>
        <taxon>Eukaryota</taxon>
        <taxon>Viridiplantae</taxon>
        <taxon>Streptophyta</taxon>
        <taxon>Embryophyta</taxon>
        <taxon>Marchantiophyta</taxon>
        <taxon>Marchantiopsida</taxon>
        <taxon>Marchantiidae</taxon>
        <taxon>Marchantiales</taxon>
        <taxon>Ricciaceae</taxon>
        <taxon>Riccia</taxon>
    </lineage>
</organism>
<reference evidence="2 3" key="1">
    <citation type="submission" date="2024-09" db="EMBL/GenBank/DDBJ databases">
        <title>Chromosome-scale assembly of Riccia sorocarpa.</title>
        <authorList>
            <person name="Paukszto L."/>
        </authorList>
    </citation>
    <scope>NUCLEOTIDE SEQUENCE [LARGE SCALE GENOMIC DNA]</scope>
    <source>
        <strain evidence="2">LP-2024</strain>
        <tissue evidence="2">Aerial parts of the thallus</tissue>
    </source>
</reference>
<accession>A0ABD3HL82</accession>
<evidence type="ECO:0000256" key="1">
    <source>
        <dbReference type="SAM" id="MobiDB-lite"/>
    </source>
</evidence>
<evidence type="ECO:0000313" key="3">
    <source>
        <dbReference type="Proteomes" id="UP001633002"/>
    </source>
</evidence>
<proteinExistence type="predicted"/>
<evidence type="ECO:0000313" key="2">
    <source>
        <dbReference type="EMBL" id="KAL3690866.1"/>
    </source>
</evidence>